<dbReference type="Proteomes" id="UP000000437">
    <property type="component" value="Chromosome 15"/>
</dbReference>
<evidence type="ECO:0000256" key="1">
    <source>
        <dbReference type="ARBA" id="ARBA00004167"/>
    </source>
</evidence>
<dbReference type="RefSeq" id="XP_017206694.2">
    <property type="nucleotide sequence ID" value="XM_017351205.3"/>
</dbReference>
<keyword evidence="5" id="KW-1185">Reference proteome</keyword>
<comment type="subcellular location">
    <subcellularLocation>
        <location evidence="1">Membrane</location>
        <topology evidence="1">Single-pass membrane protein</topology>
    </subcellularLocation>
</comment>
<organism evidence="5 6">
    <name type="scientific">Danio rerio</name>
    <name type="common">Zebrafish</name>
    <name type="synonym">Brachydanio rerio</name>
    <dbReference type="NCBI Taxonomy" id="7955"/>
    <lineage>
        <taxon>Eukaryota</taxon>
        <taxon>Metazoa</taxon>
        <taxon>Chordata</taxon>
        <taxon>Craniata</taxon>
        <taxon>Vertebrata</taxon>
        <taxon>Euteleostomi</taxon>
        <taxon>Actinopterygii</taxon>
        <taxon>Neopterygii</taxon>
        <taxon>Teleostei</taxon>
        <taxon>Ostariophysi</taxon>
        <taxon>Cypriniformes</taxon>
        <taxon>Danionidae</taxon>
        <taxon>Danioninae</taxon>
        <taxon>Danio</taxon>
    </lineage>
</organism>
<sequence>MLQTLLFILAVNKMTNCEDSQPGGLNDFFISVKENVTGEEGLCIREQCAFRVPQNLSEPIKKSWFKEDSENATAKVQFYHSKAESPIWKECSFMLNPLVLGESDGEYRLKLEWGQGNVHIFPQTVKITVKELTQKPKINVPRLTIGQKAEISCIFTIKCLVPKLRFAWTGIEGKESTLGPRGVPGWNEFTSIFRFHPKPKDHNTKLTCKIIVQDRIQTEAAVTLEVRYAPEILNSSRCVMWGDELSCMCISSGVPLPLIQWPTLDDPTNYCSTYRKNTIIICNISISGIRNVKDTIECIAENVIATTSMQIQVHNQTETPKANLGLSMSWIFCTLSVVLNIIFGSCTVVLCFNRRKNREKPKDVDHVYMTSLKREESVYETIKV</sequence>
<keyword evidence="4" id="KW-0472">Membrane</keyword>
<evidence type="ECO:0000313" key="6">
    <source>
        <dbReference type="RefSeq" id="XP_017206694.2"/>
    </source>
</evidence>
<name>A0A8M6YSJ2_DANRE</name>
<evidence type="ECO:0000256" key="3">
    <source>
        <dbReference type="ARBA" id="ARBA00022989"/>
    </source>
</evidence>
<keyword evidence="3" id="KW-1133">Transmembrane helix</keyword>
<dbReference type="KEGG" id="dre:100330563"/>
<dbReference type="OrthoDB" id="10012075at2759"/>
<evidence type="ECO:0000256" key="4">
    <source>
        <dbReference type="ARBA" id="ARBA00023136"/>
    </source>
</evidence>
<evidence type="ECO:0000256" key="2">
    <source>
        <dbReference type="ARBA" id="ARBA00022692"/>
    </source>
</evidence>
<proteinExistence type="predicted"/>
<dbReference type="PANTHER" id="PTHR12035">
    <property type="entry name" value="SIALIC ACID BINDING IMMUNOGLOBULIN-LIKE LECTIN"/>
    <property type="match status" value="1"/>
</dbReference>
<dbReference type="InterPro" id="IPR051036">
    <property type="entry name" value="SIGLEC"/>
</dbReference>
<dbReference type="Gene3D" id="2.60.40.10">
    <property type="entry name" value="Immunoglobulins"/>
    <property type="match status" value="2"/>
</dbReference>
<gene>
    <name evidence="6" type="primary">LOC100330563</name>
</gene>
<keyword evidence="2" id="KW-0812">Transmembrane</keyword>
<dbReference type="GeneID" id="100330563"/>
<accession>A0A8M6YSJ2</accession>
<protein>
    <submittedName>
        <fullName evidence="6">Myeloid cell surface antigen CD33 isoform X1</fullName>
    </submittedName>
</protein>
<reference evidence="6" key="1">
    <citation type="submission" date="2025-08" db="UniProtKB">
        <authorList>
            <consortium name="RefSeq"/>
        </authorList>
    </citation>
    <scope>IDENTIFICATION</scope>
    <source>
        <strain evidence="6">Tuebingen</strain>
        <tissue evidence="6">Fibroblasts and whole tissue</tissue>
    </source>
</reference>
<dbReference type="AlphaFoldDB" id="A0A8M6YSJ2"/>
<dbReference type="GO" id="GO:0016020">
    <property type="term" value="C:membrane"/>
    <property type="evidence" value="ECO:0007669"/>
    <property type="project" value="UniProtKB-SubCell"/>
</dbReference>
<dbReference type="PANTHER" id="PTHR12035:SF128">
    <property type="entry name" value="BRANCHED CHAIN KETO ACID DEHYDROGENASE E1 SUBUNIT BETA,-LIKE-RELATED"/>
    <property type="match status" value="1"/>
</dbReference>
<evidence type="ECO:0000313" key="5">
    <source>
        <dbReference type="Proteomes" id="UP000000437"/>
    </source>
</evidence>
<dbReference type="InterPro" id="IPR013783">
    <property type="entry name" value="Ig-like_fold"/>
</dbReference>